<dbReference type="EMBL" id="JAJSOW010000104">
    <property type="protein sequence ID" value="KAI9170114.1"/>
    <property type="molecule type" value="Genomic_DNA"/>
</dbReference>
<organism evidence="2 3">
    <name type="scientific">Acer negundo</name>
    <name type="common">Box elder</name>
    <dbReference type="NCBI Taxonomy" id="4023"/>
    <lineage>
        <taxon>Eukaryota</taxon>
        <taxon>Viridiplantae</taxon>
        <taxon>Streptophyta</taxon>
        <taxon>Embryophyta</taxon>
        <taxon>Tracheophyta</taxon>
        <taxon>Spermatophyta</taxon>
        <taxon>Magnoliopsida</taxon>
        <taxon>eudicotyledons</taxon>
        <taxon>Gunneridae</taxon>
        <taxon>Pentapetalae</taxon>
        <taxon>rosids</taxon>
        <taxon>malvids</taxon>
        <taxon>Sapindales</taxon>
        <taxon>Sapindaceae</taxon>
        <taxon>Hippocastanoideae</taxon>
        <taxon>Acereae</taxon>
        <taxon>Acer</taxon>
    </lineage>
</organism>
<evidence type="ECO:0000313" key="3">
    <source>
        <dbReference type="Proteomes" id="UP001064489"/>
    </source>
</evidence>
<keyword evidence="1" id="KW-0732">Signal</keyword>
<sequence>MLLFFAAVSLLLVDFLLVHQYQLLYGCMLRPKRLLYVGAEYSTIAYDAPLERAMTQVVDGPIIIQLVMLVRQASLLEACAFEEVDTVVDAFGEVTQLVVLPDNLLFLKHAHPVSEQTSLSEIAWRDAKYAQIHEYLREEYEVAQCFGNLDFKLKFVEVFLLLYYL</sequence>
<dbReference type="InterPro" id="IPR051624">
    <property type="entry name" value="RMD1/Sad1-interacting"/>
</dbReference>
<keyword evidence="3" id="KW-1185">Reference proteome</keyword>
<name>A0AAD5NN62_ACENE</name>
<feature type="signal peptide" evidence="1">
    <location>
        <begin position="1"/>
        <end position="20"/>
    </location>
</feature>
<protein>
    <submittedName>
        <fullName evidence="2">Uncharacterized protein</fullName>
    </submittedName>
</protein>
<reference evidence="2" key="2">
    <citation type="submission" date="2023-02" db="EMBL/GenBank/DDBJ databases">
        <authorList>
            <person name="Swenson N.G."/>
            <person name="Wegrzyn J.L."/>
            <person name="Mcevoy S.L."/>
        </authorList>
    </citation>
    <scope>NUCLEOTIDE SEQUENCE</scope>
    <source>
        <strain evidence="2">91603</strain>
        <tissue evidence="2">Leaf</tissue>
    </source>
</reference>
<dbReference type="Proteomes" id="UP001064489">
    <property type="component" value="Chromosome 7"/>
</dbReference>
<dbReference type="PANTHER" id="PTHR16255">
    <property type="entry name" value="REQUIRED FOR MEIOTIC NUCLEAR DIVISION PROTEIN 1 HOMOLOG"/>
    <property type="match status" value="1"/>
</dbReference>
<gene>
    <name evidence="2" type="ORF">LWI28_022829</name>
</gene>
<dbReference type="PANTHER" id="PTHR16255:SF16">
    <property type="entry name" value="PROTEIN RETARDED ROOT GROWTH, MITOCHONDRIAL"/>
    <property type="match status" value="1"/>
</dbReference>
<proteinExistence type="predicted"/>
<reference evidence="2" key="1">
    <citation type="journal article" date="2022" name="Plant J.">
        <title>Strategies of tolerance reflected in two North American maple genomes.</title>
        <authorList>
            <person name="McEvoy S.L."/>
            <person name="Sezen U.U."/>
            <person name="Trouern-Trend A."/>
            <person name="McMahon S.M."/>
            <person name="Schaberg P.G."/>
            <person name="Yang J."/>
            <person name="Wegrzyn J.L."/>
            <person name="Swenson N.G."/>
        </authorList>
    </citation>
    <scope>NUCLEOTIDE SEQUENCE</scope>
    <source>
        <strain evidence="2">91603</strain>
    </source>
</reference>
<dbReference type="AlphaFoldDB" id="A0AAD5NN62"/>
<evidence type="ECO:0000256" key="1">
    <source>
        <dbReference type="SAM" id="SignalP"/>
    </source>
</evidence>
<evidence type="ECO:0000313" key="2">
    <source>
        <dbReference type="EMBL" id="KAI9170114.1"/>
    </source>
</evidence>
<comment type="caution">
    <text evidence="2">The sequence shown here is derived from an EMBL/GenBank/DDBJ whole genome shotgun (WGS) entry which is preliminary data.</text>
</comment>
<accession>A0AAD5NN62</accession>
<feature type="chain" id="PRO_5042123482" evidence="1">
    <location>
        <begin position="21"/>
        <end position="165"/>
    </location>
</feature>